<sequence length="700" mass="77153">MRLRLRIERNELPPVQVLHSIPPTQQSQTISQFLQSINALFPLESTTWDISDYSVLVAGYEATHYTEVGQAFKDEDEVVIKPLGFAELRARTLSGRDQISEDGRHLLDGVPFGRPMLKRPRRPEVNIPARKRQKADEVGDAQALVRLDVNDEEDDEEDDEDFEDAEIEEDSEEDDDGDGEENDAEDSSDSGSSAEDSSSDGSASLSDDSSDSDSSSSSESESEASWDGVEGEASTANAAPKSNGTAAPQPEPQQSLPNQGKSRTKERNDRKRDSKRLKHLKEVGLLPQNATLQDMQNWQKEKGLDDEIVTLAGQNAKMESGRQRLLEQIASGGVDIASPVPASREDEPPEEQSSRPIATAADIVDEATSSDAASTQISTEVQQAAEATPVKAKTKREADTDADQSPASKRARLDTRSMNRLVFGSLGLRTPKTQEERDALQKKLSTRPTRVGAATAPAEAVTEPTSQADEAPDSWREKVVLTAVECVDENVTLSEPPFPFQQRWDPQYQFSAKQRKRSKARKSNAQTNSEFIETYDKYNQNGGGDALDYDDPKDDQEGDDSYWEEGALLDNGEEVEDGSDDEFPPLPADHASLPSLVEVDAKVGDYITYQELAVSAATGWEPKIVAQVAKLETKTDDGSWTLVLRQSRPKEYDESGNRIYTKFEMEDFSDDGNEADSKTLLWAELQNPKLLLRSVDSKAS</sequence>
<feature type="compositionally biased region" description="Acidic residues" evidence="1">
    <location>
        <begin position="150"/>
        <end position="188"/>
    </location>
</feature>
<evidence type="ECO:0000313" key="3">
    <source>
        <dbReference type="EMBL" id="PPJ55142.1"/>
    </source>
</evidence>
<reference evidence="4" key="1">
    <citation type="journal article" date="2017" name="bioRxiv">
        <title>Conservation of a gene cluster reveals novel cercosporin biosynthetic mechanisms and extends production to the genus Colletotrichum.</title>
        <authorList>
            <person name="de Jonge R."/>
            <person name="Ebert M.K."/>
            <person name="Huitt-Roehl C.R."/>
            <person name="Pal P."/>
            <person name="Suttle J.C."/>
            <person name="Spanner R.E."/>
            <person name="Neubauer J.D."/>
            <person name="Jurick W.M.II."/>
            <person name="Stott K.A."/>
            <person name="Secor G.A."/>
            <person name="Thomma B.P.H.J."/>
            <person name="Van de Peer Y."/>
            <person name="Townsend C.A."/>
            <person name="Bolton M.D."/>
        </authorList>
    </citation>
    <scope>NUCLEOTIDE SEQUENCE [LARGE SCALE GENOMIC DNA]</scope>
    <source>
        <strain evidence="4">CBS538.71</strain>
    </source>
</reference>
<protein>
    <recommendedName>
        <fullName evidence="2">DUF7357 domain-containing protein</fullName>
    </recommendedName>
</protein>
<dbReference type="InterPro" id="IPR055781">
    <property type="entry name" value="DUF7357"/>
</dbReference>
<accession>A0A2S6C5Z6</accession>
<proteinExistence type="predicted"/>
<feature type="compositionally biased region" description="Basic and acidic residues" evidence="1">
    <location>
        <begin position="263"/>
        <end position="272"/>
    </location>
</feature>
<feature type="compositionally biased region" description="Low complexity" evidence="1">
    <location>
        <begin position="189"/>
        <end position="228"/>
    </location>
</feature>
<keyword evidence="4" id="KW-1185">Reference proteome</keyword>
<feature type="domain" description="DUF7357" evidence="2">
    <location>
        <begin position="1"/>
        <end position="130"/>
    </location>
</feature>
<dbReference type="STRING" id="357750.A0A2S6C5Z6"/>
<gene>
    <name evidence="3" type="ORF">CBER1_05437</name>
</gene>
<feature type="compositionally biased region" description="Polar residues" evidence="1">
    <location>
        <begin position="234"/>
        <end position="261"/>
    </location>
</feature>
<dbReference type="EMBL" id="PNEN01000547">
    <property type="protein sequence ID" value="PPJ55142.1"/>
    <property type="molecule type" value="Genomic_DNA"/>
</dbReference>
<feature type="compositionally biased region" description="Basic and acidic residues" evidence="1">
    <location>
        <begin position="432"/>
        <end position="441"/>
    </location>
</feature>
<feature type="compositionally biased region" description="Acidic residues" evidence="1">
    <location>
        <begin position="547"/>
        <end position="563"/>
    </location>
</feature>
<dbReference type="Proteomes" id="UP000237631">
    <property type="component" value="Unassembled WGS sequence"/>
</dbReference>
<feature type="region of interest" description="Disordered" evidence="1">
    <location>
        <begin position="103"/>
        <end position="284"/>
    </location>
</feature>
<feature type="region of interest" description="Disordered" evidence="1">
    <location>
        <begin position="333"/>
        <end position="474"/>
    </location>
</feature>
<feature type="compositionally biased region" description="Basic residues" evidence="1">
    <location>
        <begin position="513"/>
        <end position="522"/>
    </location>
</feature>
<evidence type="ECO:0000256" key="1">
    <source>
        <dbReference type="SAM" id="MobiDB-lite"/>
    </source>
</evidence>
<feature type="region of interest" description="Disordered" evidence="1">
    <location>
        <begin position="494"/>
        <end position="591"/>
    </location>
</feature>
<evidence type="ECO:0000259" key="2">
    <source>
        <dbReference type="Pfam" id="PF24054"/>
    </source>
</evidence>
<feature type="compositionally biased region" description="Low complexity" evidence="1">
    <location>
        <begin position="453"/>
        <end position="465"/>
    </location>
</feature>
<dbReference type="Pfam" id="PF24054">
    <property type="entry name" value="DUF7357"/>
    <property type="match status" value="1"/>
</dbReference>
<comment type="caution">
    <text evidence="3">The sequence shown here is derived from an EMBL/GenBank/DDBJ whole genome shotgun (WGS) entry which is preliminary data.</text>
</comment>
<feature type="compositionally biased region" description="Polar residues" evidence="1">
    <location>
        <begin position="367"/>
        <end position="382"/>
    </location>
</feature>
<dbReference type="AlphaFoldDB" id="A0A2S6C5Z6"/>
<evidence type="ECO:0000313" key="4">
    <source>
        <dbReference type="Proteomes" id="UP000237631"/>
    </source>
</evidence>
<name>A0A2S6C5Z6_9PEZI</name>
<dbReference type="OrthoDB" id="5368821at2759"/>
<organism evidence="3 4">
    <name type="scientific">Cercospora berteroae</name>
    <dbReference type="NCBI Taxonomy" id="357750"/>
    <lineage>
        <taxon>Eukaryota</taxon>
        <taxon>Fungi</taxon>
        <taxon>Dikarya</taxon>
        <taxon>Ascomycota</taxon>
        <taxon>Pezizomycotina</taxon>
        <taxon>Dothideomycetes</taxon>
        <taxon>Dothideomycetidae</taxon>
        <taxon>Mycosphaerellales</taxon>
        <taxon>Mycosphaerellaceae</taxon>
        <taxon>Cercospora</taxon>
    </lineage>
</organism>
<feature type="compositionally biased region" description="Acidic residues" evidence="1">
    <location>
        <begin position="571"/>
        <end position="583"/>
    </location>
</feature>